<dbReference type="InterPro" id="IPR006594">
    <property type="entry name" value="LisH"/>
</dbReference>
<dbReference type="PROSITE" id="PS50897">
    <property type="entry name" value="CTLH"/>
    <property type="match status" value="1"/>
</dbReference>
<dbReference type="SMART" id="SM00757">
    <property type="entry name" value="CRA"/>
    <property type="match status" value="1"/>
</dbReference>
<feature type="region of interest" description="Disordered" evidence="3">
    <location>
        <begin position="160"/>
        <end position="222"/>
    </location>
</feature>
<evidence type="ECO:0000313" key="7">
    <source>
        <dbReference type="Proteomes" id="UP000028545"/>
    </source>
</evidence>
<name>A0A084FU27_PSEDA</name>
<evidence type="ECO:0000259" key="5">
    <source>
        <dbReference type="PROSITE" id="PS50897"/>
    </source>
</evidence>
<dbReference type="GeneID" id="27719791"/>
<dbReference type="AlphaFoldDB" id="A0A084FU27"/>
<dbReference type="OrthoDB" id="25503at2759"/>
<evidence type="ECO:0000256" key="1">
    <source>
        <dbReference type="ARBA" id="ARBA00002343"/>
    </source>
</evidence>
<dbReference type="InterPro" id="IPR050618">
    <property type="entry name" value="Ubq-SigPath_Reg"/>
</dbReference>
<gene>
    <name evidence="6" type="ORF">SAPIO_CDS10580</name>
</gene>
<dbReference type="PANTHER" id="PTHR12864">
    <property type="entry name" value="RAN BINDING PROTEIN 9-RELATED"/>
    <property type="match status" value="1"/>
</dbReference>
<dbReference type="EMBL" id="JOWA01000176">
    <property type="protein sequence ID" value="KEZ38589.1"/>
    <property type="molecule type" value="Genomic_DNA"/>
</dbReference>
<proteinExistence type="predicted"/>
<dbReference type="SUPFAM" id="SSF49899">
    <property type="entry name" value="Concanavalin A-like lectins/glucanases"/>
    <property type="match status" value="1"/>
</dbReference>
<dbReference type="SMART" id="SM00667">
    <property type="entry name" value="LisH"/>
    <property type="match status" value="1"/>
</dbReference>
<dbReference type="InterPro" id="IPR035782">
    <property type="entry name" value="SPRY_RanBP9/10"/>
</dbReference>
<dbReference type="InterPro" id="IPR001870">
    <property type="entry name" value="B30.2/SPRY"/>
</dbReference>
<evidence type="ECO:0000313" key="6">
    <source>
        <dbReference type="EMBL" id="KEZ38589.1"/>
    </source>
</evidence>
<dbReference type="CDD" id="cd12909">
    <property type="entry name" value="SPRY_RanBP9_10"/>
    <property type="match status" value="1"/>
</dbReference>
<feature type="region of interest" description="Disordered" evidence="3">
    <location>
        <begin position="85"/>
        <end position="104"/>
    </location>
</feature>
<dbReference type="Gene3D" id="2.60.120.920">
    <property type="match status" value="1"/>
</dbReference>
<dbReference type="InterPro" id="IPR006595">
    <property type="entry name" value="CTLH_C"/>
</dbReference>
<evidence type="ECO:0000256" key="2">
    <source>
        <dbReference type="SAM" id="Coils"/>
    </source>
</evidence>
<dbReference type="InterPro" id="IPR043136">
    <property type="entry name" value="B30.2/SPRY_sf"/>
</dbReference>
<keyword evidence="7" id="KW-1185">Reference proteome</keyword>
<dbReference type="InterPro" id="IPR024964">
    <property type="entry name" value="CTLH/CRA"/>
</dbReference>
<comment type="caution">
    <text evidence="6">The sequence shown here is derived from an EMBL/GenBank/DDBJ whole genome shotgun (WGS) entry which is preliminary data.</text>
</comment>
<feature type="compositionally biased region" description="Low complexity" evidence="3">
    <location>
        <begin position="168"/>
        <end position="181"/>
    </location>
</feature>
<feature type="domain" description="CTLH" evidence="5">
    <location>
        <begin position="477"/>
        <end position="534"/>
    </location>
</feature>
<dbReference type="InterPro" id="IPR013144">
    <property type="entry name" value="CRA_dom"/>
</dbReference>
<dbReference type="InterPro" id="IPR013320">
    <property type="entry name" value="ConA-like_dom_sf"/>
</dbReference>
<feature type="domain" description="B30.2/SPRY" evidence="4">
    <location>
        <begin position="196"/>
        <end position="385"/>
    </location>
</feature>
<dbReference type="Pfam" id="PF00622">
    <property type="entry name" value="SPRY"/>
    <property type="match status" value="1"/>
</dbReference>
<dbReference type="VEuPathDB" id="FungiDB:SAPIO_CDS10580"/>
<dbReference type="InterPro" id="IPR003877">
    <property type="entry name" value="SPRY_dom"/>
</dbReference>
<comment type="function">
    <text evidence="1">Involved in the proteasome-dependent degradation of fructose-1,6-bisphosphatase.</text>
</comment>
<dbReference type="HOGENOM" id="CLU_009129_2_0_1"/>
<reference evidence="6 7" key="1">
    <citation type="journal article" date="2014" name="Genome Announc.">
        <title>Draft genome sequence of the pathogenic fungus Scedosporium apiospermum.</title>
        <authorList>
            <person name="Vandeputte P."/>
            <person name="Ghamrawi S."/>
            <person name="Rechenmann M."/>
            <person name="Iltis A."/>
            <person name="Giraud S."/>
            <person name="Fleury M."/>
            <person name="Thornton C."/>
            <person name="Delhaes L."/>
            <person name="Meyer W."/>
            <person name="Papon N."/>
            <person name="Bouchara J.P."/>
        </authorList>
    </citation>
    <scope>NUCLEOTIDE SEQUENCE [LARGE SCALE GENOMIC DNA]</scope>
    <source>
        <strain evidence="6 7">IHEM 14462</strain>
    </source>
</reference>
<dbReference type="PROSITE" id="PS50188">
    <property type="entry name" value="B302_SPRY"/>
    <property type="match status" value="1"/>
</dbReference>
<evidence type="ECO:0000256" key="3">
    <source>
        <dbReference type="SAM" id="MobiDB-lite"/>
    </source>
</evidence>
<feature type="coiled-coil region" evidence="2">
    <location>
        <begin position="571"/>
        <end position="598"/>
    </location>
</feature>
<dbReference type="KEGG" id="sapo:SAPIO_CDS10580"/>
<dbReference type="OMA" id="YGQQLRM"/>
<dbReference type="Pfam" id="PF08513">
    <property type="entry name" value="LisH"/>
    <property type="match status" value="1"/>
</dbReference>
<feature type="compositionally biased region" description="Polar residues" evidence="3">
    <location>
        <begin position="87"/>
        <end position="97"/>
    </location>
</feature>
<sequence length="697" mass="77524">MTNPHPTDSDLTADYSWNSPRFTYTSIASPPLPGTTFLNHPARTHAFSQLLQHDLDMTSDSTAGAPASAAHASYNALRNHAMDSHRYTSTSTSNGVSSRPAAGATGRQSQLGLLSRAFEMFTSPTYLQQDGFFIPSYLKDTAYANRLQDAHQAKLRALRDARTQEPQAGGAALATSTTTNGSIHSKPPPQAESASFDVIERPETQDDPSSVPPLPTRWSKTDKYQGIDIMGEGVEVRYTSHKQGHEYETAAVRANNPIPPECGIYYYEVTITYGKRDDTTIGVGFSTKNAQLSRPPGWESESWGYHGDDGKCFASSNSGKQYGPKFTTGDVVGCGVNFNTGYIFFTKNGKDLGVAFRDIKGELYPMVGLKKYGEHVRVNFGQTPFMFDIDAMMRGEKRKIHDEIWKTSPSSLEVRIGGEPVTLNETDLIQSLVLQFLQHDGYVETARAFAEEIQAERQALAIGNQTVNVVNIKDDEDATNRQRIRRAILEGDIDRALRLIDSCYPDVLVENEIVYLRLKCRRFIEMVRRSAELRLHYEGKKSNGVDTLQAMELDTNGVEGGAWETMDTEDTVNLKDQVDHLEQEMLEYGQQLQAEYQNDPRKEIGKTLEDIWSLMAYPNPLGEPKVAHLIDNKNRATTAEMVNSVILMSLGKSSRADLTKLYEDTSNLVRDLREGGGPGAFFSMRDITSSIPKTPRF</sequence>
<accession>A0A084FU27</accession>
<evidence type="ECO:0000259" key="4">
    <source>
        <dbReference type="PROSITE" id="PS50188"/>
    </source>
</evidence>
<dbReference type="Pfam" id="PF10607">
    <property type="entry name" value="CTLH"/>
    <property type="match status" value="1"/>
</dbReference>
<dbReference type="Proteomes" id="UP000028545">
    <property type="component" value="Unassembled WGS sequence"/>
</dbReference>
<dbReference type="PROSITE" id="PS50896">
    <property type="entry name" value="LISH"/>
    <property type="match status" value="1"/>
</dbReference>
<dbReference type="RefSeq" id="XP_016638388.1">
    <property type="nucleotide sequence ID" value="XM_016784148.1"/>
</dbReference>
<dbReference type="SMART" id="SM00449">
    <property type="entry name" value="SPRY"/>
    <property type="match status" value="1"/>
</dbReference>
<keyword evidence="2" id="KW-0175">Coiled coil</keyword>
<dbReference type="SMART" id="SM00668">
    <property type="entry name" value="CTLH"/>
    <property type="match status" value="1"/>
</dbReference>
<organism evidence="6 7">
    <name type="scientific">Pseudallescheria apiosperma</name>
    <name type="common">Scedosporium apiospermum</name>
    <dbReference type="NCBI Taxonomy" id="563466"/>
    <lineage>
        <taxon>Eukaryota</taxon>
        <taxon>Fungi</taxon>
        <taxon>Dikarya</taxon>
        <taxon>Ascomycota</taxon>
        <taxon>Pezizomycotina</taxon>
        <taxon>Sordariomycetes</taxon>
        <taxon>Hypocreomycetidae</taxon>
        <taxon>Microascales</taxon>
        <taxon>Microascaceae</taxon>
        <taxon>Scedosporium</taxon>
    </lineage>
</organism>
<protein>
    <submittedName>
        <fullName evidence="6">Uncharacterized protein</fullName>
    </submittedName>
</protein>